<dbReference type="Gene3D" id="6.10.250.1910">
    <property type="match status" value="1"/>
</dbReference>
<comment type="similarity">
    <text evidence="2">Belongs to the methyl-accepting chemotaxis (MCP) protein family.</text>
</comment>
<feature type="domain" description="HAMP" evidence="8">
    <location>
        <begin position="448"/>
        <end position="501"/>
    </location>
</feature>
<dbReference type="InterPro" id="IPR004090">
    <property type="entry name" value="Chemotax_Me-accpt_rcpt"/>
</dbReference>
<dbReference type="CDD" id="cd06225">
    <property type="entry name" value="HAMP"/>
    <property type="match status" value="1"/>
</dbReference>
<evidence type="ECO:0000256" key="6">
    <source>
        <dbReference type="SAM" id="Phobius"/>
    </source>
</evidence>
<dbReference type="SMART" id="SM00304">
    <property type="entry name" value="HAMP"/>
    <property type="match status" value="2"/>
</dbReference>
<keyword evidence="6" id="KW-0472">Membrane</keyword>
<dbReference type="GO" id="GO:0016020">
    <property type="term" value="C:membrane"/>
    <property type="evidence" value="ECO:0007669"/>
    <property type="project" value="InterPro"/>
</dbReference>
<keyword evidence="4" id="KW-0175">Coiled coil</keyword>
<geneLocation type="plasmid" evidence="9 10">
    <name>pHALXA01</name>
</geneLocation>
<name>F8DDH2_HALXS</name>
<dbReference type="RefSeq" id="WP_013875794.1">
    <property type="nucleotide sequence ID" value="NC_015658.1"/>
</dbReference>
<dbReference type="HOGENOM" id="CLU_000445_107_19_2"/>
<keyword evidence="10" id="KW-1185">Reference proteome</keyword>
<dbReference type="Pfam" id="PF00672">
    <property type="entry name" value="HAMP"/>
    <property type="match status" value="2"/>
</dbReference>
<dbReference type="PANTHER" id="PTHR32089:SF112">
    <property type="entry name" value="LYSOZYME-LIKE PROTEIN-RELATED"/>
    <property type="match status" value="1"/>
</dbReference>
<dbReference type="InterPro" id="IPR003660">
    <property type="entry name" value="HAMP_dom"/>
</dbReference>
<evidence type="ECO:0000256" key="1">
    <source>
        <dbReference type="ARBA" id="ARBA00023224"/>
    </source>
</evidence>
<dbReference type="PRINTS" id="PR00260">
    <property type="entry name" value="CHEMTRNSDUCR"/>
</dbReference>
<evidence type="ECO:0000256" key="2">
    <source>
        <dbReference type="ARBA" id="ARBA00029447"/>
    </source>
</evidence>
<dbReference type="EMBL" id="CP002840">
    <property type="protein sequence ID" value="AEH39066.1"/>
    <property type="molecule type" value="Genomic_DNA"/>
</dbReference>
<reference evidence="10" key="1">
    <citation type="journal article" date="2012" name="Stand. Genomic Sci.">
        <title>Complete genome sequence of Halopiger xanaduensis type strain (SH-6(T)).</title>
        <authorList>
            <person name="Anderson I."/>
            <person name="Tindall B.J."/>
            <person name="Rohde M."/>
            <person name="Lucas S."/>
            <person name="Han J."/>
            <person name="Lapidus A."/>
            <person name="Cheng J.F."/>
            <person name="Goodwin L."/>
            <person name="Pitluck S."/>
            <person name="Peters L."/>
            <person name="Pati A."/>
            <person name="Mikhailova N."/>
            <person name="Pagani I."/>
            <person name="Teshima H."/>
            <person name="Han C."/>
            <person name="Tapia R."/>
            <person name="Land M."/>
            <person name="Woyke T."/>
            <person name="Klenk H.P."/>
            <person name="Kyrpides N."/>
            <person name="Ivanova N."/>
        </authorList>
    </citation>
    <scope>NUCLEOTIDE SEQUENCE [LARGE SCALE GENOMIC DNA]</scope>
    <source>
        <strain evidence="10">DSM 18323 / JCM 14033 / SH-6</strain>
        <plasmid evidence="10">Plasmid pHALXA01</plasmid>
    </source>
</reference>
<dbReference type="InterPro" id="IPR004089">
    <property type="entry name" value="MCPsignal_dom"/>
</dbReference>
<evidence type="ECO:0000256" key="3">
    <source>
        <dbReference type="PROSITE-ProRule" id="PRU00284"/>
    </source>
</evidence>
<dbReference type="AlphaFoldDB" id="F8DDH2"/>
<dbReference type="GO" id="GO:0007165">
    <property type="term" value="P:signal transduction"/>
    <property type="evidence" value="ECO:0007669"/>
    <property type="project" value="UniProtKB-KW"/>
</dbReference>
<dbReference type="GeneID" id="10795334"/>
<proteinExistence type="inferred from homology"/>
<feature type="coiled-coil region" evidence="4">
    <location>
        <begin position="408"/>
        <end position="460"/>
    </location>
</feature>
<keyword evidence="6" id="KW-1133">Transmembrane helix</keyword>
<keyword evidence="1 3" id="KW-0807">Transducer</keyword>
<dbReference type="PROSITE" id="PS50885">
    <property type="entry name" value="HAMP"/>
    <property type="match status" value="2"/>
</dbReference>
<dbReference type="SMART" id="SM00283">
    <property type="entry name" value="MA"/>
    <property type="match status" value="1"/>
</dbReference>
<dbReference type="GO" id="GO:0004888">
    <property type="term" value="F:transmembrane signaling receptor activity"/>
    <property type="evidence" value="ECO:0007669"/>
    <property type="project" value="InterPro"/>
</dbReference>
<evidence type="ECO:0000313" key="9">
    <source>
        <dbReference type="EMBL" id="AEH39066.1"/>
    </source>
</evidence>
<feature type="transmembrane region" description="Helical" evidence="6">
    <location>
        <begin position="28"/>
        <end position="52"/>
    </location>
</feature>
<dbReference type="Gene3D" id="1.10.287.950">
    <property type="entry name" value="Methyl-accepting chemotaxis protein"/>
    <property type="match status" value="1"/>
</dbReference>
<feature type="region of interest" description="Disordered" evidence="5">
    <location>
        <begin position="810"/>
        <end position="838"/>
    </location>
</feature>
<gene>
    <name evidence="9" type="ordered locus">Halxa_0465</name>
</gene>
<dbReference type="SUPFAM" id="SSF58104">
    <property type="entry name" value="Methyl-accepting chemotaxis protein (MCP) signaling domain"/>
    <property type="match status" value="1"/>
</dbReference>
<evidence type="ECO:0000256" key="5">
    <source>
        <dbReference type="SAM" id="MobiDB-lite"/>
    </source>
</evidence>
<keyword evidence="6" id="KW-0812">Transmembrane</keyword>
<dbReference type="GO" id="GO:0006935">
    <property type="term" value="P:chemotaxis"/>
    <property type="evidence" value="ECO:0007669"/>
    <property type="project" value="InterPro"/>
</dbReference>
<evidence type="ECO:0000256" key="4">
    <source>
        <dbReference type="SAM" id="Coils"/>
    </source>
</evidence>
<dbReference type="PROSITE" id="PS50111">
    <property type="entry name" value="CHEMOTAXIS_TRANSDUC_2"/>
    <property type="match status" value="1"/>
</dbReference>
<organism evidence="9 10">
    <name type="scientific">Halopiger xanaduensis (strain DSM 18323 / JCM 14033 / SH-6)</name>
    <dbReference type="NCBI Taxonomy" id="797210"/>
    <lineage>
        <taxon>Archaea</taxon>
        <taxon>Methanobacteriati</taxon>
        <taxon>Methanobacteriota</taxon>
        <taxon>Stenosarchaea group</taxon>
        <taxon>Halobacteria</taxon>
        <taxon>Halobacteriales</taxon>
        <taxon>Natrialbaceae</taxon>
        <taxon>Halopiger</taxon>
    </lineage>
</organism>
<keyword evidence="9" id="KW-0614">Plasmid</keyword>
<dbReference type="OrthoDB" id="8523at2157"/>
<dbReference type="PANTHER" id="PTHR32089">
    <property type="entry name" value="METHYL-ACCEPTING CHEMOTAXIS PROTEIN MCPB"/>
    <property type="match status" value="1"/>
</dbReference>
<feature type="domain" description="Methyl-accepting transducer" evidence="7">
    <location>
        <begin position="520"/>
        <end position="756"/>
    </location>
</feature>
<evidence type="ECO:0000313" key="10">
    <source>
        <dbReference type="Proteomes" id="UP000006794"/>
    </source>
</evidence>
<feature type="transmembrane region" description="Helical" evidence="6">
    <location>
        <begin position="304"/>
        <end position="326"/>
    </location>
</feature>
<dbReference type="Gene3D" id="6.10.340.10">
    <property type="match status" value="1"/>
</dbReference>
<feature type="compositionally biased region" description="Acidic residues" evidence="5">
    <location>
        <begin position="810"/>
        <end position="822"/>
    </location>
</feature>
<protein>
    <submittedName>
        <fullName evidence="9">Methyl-accepting chemotaxis sensory transducer</fullName>
    </submittedName>
</protein>
<dbReference type="CDD" id="cd11386">
    <property type="entry name" value="MCP_signal"/>
    <property type="match status" value="1"/>
</dbReference>
<dbReference type="Pfam" id="PF00015">
    <property type="entry name" value="MCPsignal"/>
    <property type="match status" value="1"/>
</dbReference>
<feature type="coiled-coil region" evidence="4">
    <location>
        <begin position="584"/>
        <end position="618"/>
    </location>
</feature>
<dbReference type="KEGG" id="hxa:Halxa_0465"/>
<evidence type="ECO:0000259" key="8">
    <source>
        <dbReference type="PROSITE" id="PS50885"/>
    </source>
</evidence>
<accession>F8DDH2</accession>
<dbReference type="Proteomes" id="UP000006794">
    <property type="component" value="Plasmid pHALXA01"/>
</dbReference>
<sequence length="838" mass="89719">MVQDELWARVRERLPGKGLLPDRVRSRYLVKFGVVITIIAILLIASSAYFYLDITSQITRDVQAEMEDNTAHNADEFEGWISDYEMTANTITRSKEFVNGSEAKIGSELRKHRRTLPAESQGVHYFDLGSKEVVRSTNSQMNGERIANLDVQVYDRSGAATTELAYDEIDSREFAGGFTDVYERNGEKLLAFISPIAGSDDRAVMIEVDIADVAYLFDGTVDEEEIRVFDASAETTVYAENESAILASGLGYAGAELPDGDAGAGIFEHQSTDSVLSYATVGETDWVVVSRAPQSTAYALADSVATSLLLLIAIAIAGFLVVGATLGRSTAAAMTDLATNARALSNGDTAISISDDDRIDEVGRVRGAFADTRDYLETAADQADAIARQEFDDPVLEADVPGKLGDSLATMRADLEQSIADLERSKTEAETAQADAAEARREAERLADRLEQKAAEFGDVMSKAAEGDLTQRLDEDVDNDALAEIATAFNEMLEDIEGTIVDIQTLAEDVDRTSADVTERVSEIERASDEVGRSTEEIASAASDQSERFQAVYGEMNDLSATVEEIASTAGDVATVSAAAADRADDASEASIEIRAEMKRLEDRAEAITEQVGQLESEMGEIGDIVDLIDDIAGQTNLLALNASIEAAGAGEEGDGFAVVANEVKSLAEETGEATQEVDALIDAVQASVEETVVEIDRMREQVDDGVDVVEDGIDAIDAIADQVETANDSIQSIDEATDEQARASERVVTMVDEATEISSETESETENVAAAVEEQTASISEVSSGTRSLTEMADDLRVSLAEFDVDESEGDANAIDADEGADIVLKHDSDESGSEGE</sequence>
<evidence type="ECO:0000259" key="7">
    <source>
        <dbReference type="PROSITE" id="PS50111"/>
    </source>
</evidence>
<feature type="domain" description="HAMP" evidence="8">
    <location>
        <begin position="328"/>
        <end position="381"/>
    </location>
</feature>